<protein>
    <submittedName>
        <fullName evidence="2">Uncharacterized protein</fullName>
    </submittedName>
</protein>
<dbReference type="HOGENOM" id="CLU_2344945_0_0_6"/>
<reference evidence="2 3" key="1">
    <citation type="journal article" date="2008" name="PLoS Genet.">
        <title>Complete genome sequence of the complex carbohydrate-degrading marine bacterium, Saccharophagus degradans strain 2-40 T.</title>
        <authorList>
            <person name="Weiner R.M."/>
            <person name="Taylor L.E.II."/>
            <person name="Henrissat B."/>
            <person name="Hauser L."/>
            <person name="Land M."/>
            <person name="Coutinho P.M."/>
            <person name="Rancurel C."/>
            <person name="Saunders E.H."/>
            <person name="Longmire A.G."/>
            <person name="Zhang H."/>
            <person name="Bayer E.A."/>
            <person name="Gilbert H.J."/>
            <person name="Larimer F."/>
            <person name="Zhulin I.B."/>
            <person name="Ekborg N.A."/>
            <person name="Lamed R."/>
            <person name="Richardson P.M."/>
            <person name="Borovok I."/>
            <person name="Hutcheson S."/>
        </authorList>
    </citation>
    <scope>NUCLEOTIDE SEQUENCE [LARGE SCALE GENOMIC DNA]</scope>
    <source>
        <strain evidence="3">2-40 / ATCC 43961 / DSM 17024</strain>
    </source>
</reference>
<dbReference type="RefSeq" id="WP_011466560.1">
    <property type="nucleotide sequence ID" value="NC_007912.1"/>
</dbReference>
<sequence>MKKLLVALVATLASAGLTAGEVDASNPSSAAEEIVVAIAETGVSSSWTSEAFEGKATAHDIAELNENITQMNKRIGEALTFELDIKIAEKASVSFEE</sequence>
<dbReference type="KEGG" id="sde:Sde_0072"/>
<evidence type="ECO:0000313" key="2">
    <source>
        <dbReference type="EMBL" id="ABD79336.1"/>
    </source>
</evidence>
<dbReference type="GeneID" id="98611789"/>
<keyword evidence="1" id="KW-0732">Signal</keyword>
<gene>
    <name evidence="2" type="ordered locus">Sde_0072</name>
</gene>
<feature type="chain" id="PRO_5004200331" evidence="1">
    <location>
        <begin position="20"/>
        <end position="97"/>
    </location>
</feature>
<accession>Q21PP3</accession>
<evidence type="ECO:0000256" key="1">
    <source>
        <dbReference type="SAM" id="SignalP"/>
    </source>
</evidence>
<dbReference type="EMBL" id="CP000282">
    <property type="protein sequence ID" value="ABD79336.1"/>
    <property type="molecule type" value="Genomic_DNA"/>
</dbReference>
<name>Q21PP3_SACD2</name>
<feature type="signal peptide" evidence="1">
    <location>
        <begin position="1"/>
        <end position="19"/>
    </location>
</feature>
<dbReference type="AlphaFoldDB" id="Q21PP3"/>
<organism evidence="2 3">
    <name type="scientific">Saccharophagus degradans (strain 2-40 / ATCC 43961 / DSM 17024)</name>
    <dbReference type="NCBI Taxonomy" id="203122"/>
    <lineage>
        <taxon>Bacteria</taxon>
        <taxon>Pseudomonadati</taxon>
        <taxon>Pseudomonadota</taxon>
        <taxon>Gammaproteobacteria</taxon>
        <taxon>Cellvibrionales</taxon>
        <taxon>Cellvibrionaceae</taxon>
        <taxon>Saccharophagus</taxon>
    </lineage>
</organism>
<evidence type="ECO:0000313" key="3">
    <source>
        <dbReference type="Proteomes" id="UP000001947"/>
    </source>
</evidence>
<proteinExistence type="predicted"/>
<keyword evidence="3" id="KW-1185">Reference proteome</keyword>
<dbReference type="Proteomes" id="UP000001947">
    <property type="component" value="Chromosome"/>
</dbReference>